<dbReference type="GO" id="GO:0006826">
    <property type="term" value="P:iron ion transport"/>
    <property type="evidence" value="ECO:0007669"/>
    <property type="project" value="UniProtKB-KW"/>
</dbReference>
<dbReference type="EMBL" id="CP023315">
    <property type="protein sequence ID" value="ATC34194.1"/>
    <property type="molecule type" value="Genomic_DNA"/>
</dbReference>
<keyword evidence="16" id="KW-0675">Receptor</keyword>
<evidence type="ECO:0000256" key="13">
    <source>
        <dbReference type="SAM" id="SignalP"/>
    </source>
</evidence>
<keyword evidence="9 11" id="KW-0472">Membrane</keyword>
<gene>
    <name evidence="16" type="ORF">CA606_18670</name>
</gene>
<keyword evidence="7" id="KW-0406">Ion transport</keyword>
<accession>A0A290N384</accession>
<evidence type="ECO:0000256" key="6">
    <source>
        <dbReference type="ARBA" id="ARBA00023004"/>
    </source>
</evidence>
<evidence type="ECO:0000256" key="3">
    <source>
        <dbReference type="ARBA" id="ARBA00022452"/>
    </source>
</evidence>
<evidence type="ECO:0000256" key="8">
    <source>
        <dbReference type="ARBA" id="ARBA00023077"/>
    </source>
</evidence>
<dbReference type="InterPro" id="IPR000531">
    <property type="entry name" value="Beta-barrel_TonB"/>
</dbReference>
<dbReference type="AlphaFoldDB" id="A0A290N384"/>
<dbReference type="RefSeq" id="WP_096053544.1">
    <property type="nucleotide sequence ID" value="NZ_CP023315.3"/>
</dbReference>
<keyword evidence="3 11" id="KW-1134">Transmembrane beta strand</keyword>
<comment type="subcellular location">
    <subcellularLocation>
        <location evidence="1 11">Cell outer membrane</location>
        <topology evidence="1 11">Multi-pass membrane protein</topology>
    </subcellularLocation>
</comment>
<feature type="chain" id="PRO_5013262159" evidence="13">
    <location>
        <begin position="30"/>
        <end position="943"/>
    </location>
</feature>
<feature type="signal peptide" evidence="13">
    <location>
        <begin position="1"/>
        <end position="29"/>
    </location>
</feature>
<keyword evidence="4" id="KW-0410">Iron transport</keyword>
<keyword evidence="5 11" id="KW-0812">Transmembrane</keyword>
<protein>
    <submittedName>
        <fullName evidence="16">TonB-dependent receptor</fullName>
    </submittedName>
</protein>
<dbReference type="InterPro" id="IPR039426">
    <property type="entry name" value="TonB-dep_rcpt-like"/>
</dbReference>
<dbReference type="InterPro" id="IPR012910">
    <property type="entry name" value="Plug_dom"/>
</dbReference>
<dbReference type="Gene3D" id="2.40.170.20">
    <property type="entry name" value="TonB-dependent receptor, beta-barrel domain"/>
    <property type="match status" value="3"/>
</dbReference>
<evidence type="ECO:0000256" key="12">
    <source>
        <dbReference type="RuleBase" id="RU003357"/>
    </source>
</evidence>
<feature type="domain" description="TonB-dependent receptor-like beta-barrel" evidence="14">
    <location>
        <begin position="324"/>
        <end position="717"/>
    </location>
</feature>
<keyword evidence="10 11" id="KW-0998">Cell outer membrane</keyword>
<evidence type="ECO:0000259" key="14">
    <source>
        <dbReference type="Pfam" id="PF00593"/>
    </source>
</evidence>
<evidence type="ECO:0000313" key="16">
    <source>
        <dbReference type="EMBL" id="ATC34194.1"/>
    </source>
</evidence>
<evidence type="ECO:0000256" key="5">
    <source>
        <dbReference type="ARBA" id="ARBA00022692"/>
    </source>
</evidence>
<evidence type="ECO:0000256" key="2">
    <source>
        <dbReference type="ARBA" id="ARBA00022448"/>
    </source>
</evidence>
<keyword evidence="8 12" id="KW-0798">TonB box</keyword>
<keyword evidence="13" id="KW-0732">Signal</keyword>
<evidence type="ECO:0000256" key="11">
    <source>
        <dbReference type="PROSITE-ProRule" id="PRU01360"/>
    </source>
</evidence>
<evidence type="ECO:0000259" key="15">
    <source>
        <dbReference type="Pfam" id="PF07715"/>
    </source>
</evidence>
<evidence type="ECO:0000313" key="17">
    <source>
        <dbReference type="Proteomes" id="UP000217311"/>
    </source>
</evidence>
<reference evidence="17" key="1">
    <citation type="submission" date="2017-09" db="EMBL/GenBank/DDBJ databases">
        <title>Genome evolution observed in wild isolates of Caulobacter crescentus.</title>
        <authorList>
            <person name="Ely B."/>
            <person name="Wilson K."/>
            <person name="Scott D."/>
        </authorList>
    </citation>
    <scope>NUCLEOTIDE SEQUENCE [LARGE SCALE GENOMIC DNA]</scope>
    <source>
        <strain evidence="17">CB13b1a</strain>
    </source>
</reference>
<proteinExistence type="inferred from homology"/>
<organism evidence="16 17">
    <name type="scientific">Caulobacter vibrioides</name>
    <name type="common">Caulobacter crescentus</name>
    <dbReference type="NCBI Taxonomy" id="155892"/>
    <lineage>
        <taxon>Bacteria</taxon>
        <taxon>Pseudomonadati</taxon>
        <taxon>Pseudomonadota</taxon>
        <taxon>Alphaproteobacteria</taxon>
        <taxon>Caulobacterales</taxon>
        <taxon>Caulobacteraceae</taxon>
        <taxon>Caulobacter</taxon>
    </lineage>
</organism>
<dbReference type="PROSITE" id="PS52016">
    <property type="entry name" value="TONB_DEPENDENT_REC_3"/>
    <property type="match status" value="1"/>
</dbReference>
<evidence type="ECO:0000256" key="1">
    <source>
        <dbReference type="ARBA" id="ARBA00004571"/>
    </source>
</evidence>
<dbReference type="Pfam" id="PF07715">
    <property type="entry name" value="Plug"/>
    <property type="match status" value="1"/>
</dbReference>
<evidence type="ECO:0000256" key="10">
    <source>
        <dbReference type="ARBA" id="ARBA00023237"/>
    </source>
</evidence>
<feature type="domain" description="TonB-dependent receptor plug" evidence="15">
    <location>
        <begin position="56"/>
        <end position="164"/>
    </location>
</feature>
<dbReference type="PANTHER" id="PTHR32552">
    <property type="entry name" value="FERRICHROME IRON RECEPTOR-RELATED"/>
    <property type="match status" value="1"/>
</dbReference>
<evidence type="ECO:0000256" key="9">
    <source>
        <dbReference type="ARBA" id="ARBA00023136"/>
    </source>
</evidence>
<sequence length="943" mass="101437">MSQTLRMRSLLVMGASAVAISGFAVPAFAKQARPAQQNTTVIEELVVTAQKKEEALQDVPIAVSAFSQDTLEAQKIDGGPNLQLAIPNVTFAKSNFTNSFNFQIRGIGAKAVGASADQGVGVHMNNAPQQSGNLFEAEFYDVERVEVLRGPQGTLYGRNATGGVVNVITAKPTDMFEANVRAEYGNFNSMKLRGMVNVPIFGDKLAVRLAGTTLKRDGFVTNTFNGHKVDDRDLYSTRVQVMFNPTEKLRTNFLWERFHEDDSRARTGKQLCTKDNGPATVGGVPTGASRVFLTQGCVSASLYTPAAYGTLNTSGSLTGLLGNIFGFTSGDVNAGDTTSTNLREIETALDPIYQSKSNTYQFTLNYDITDELTFTAMTSYGKGDVWTKQDYNRNVATVPFNNTPFTPGGFFTDPQVGRTNKFTTIDVSSGRSEQFSQEFRLQSAFDGPLNFTVGGIHFTYRTLTDYYVIGNSLTLSSLALNFSNTGNPNCNPATTARCIGIDTSADPTGDGHNYYLNRTPYNLVSDALLGEVYYQVNDDLKFTLGLRQTRDKKAVKNYSTVLLAPGYGLTLNPANPDQRARFNETTGRAGFDYKARLGFTDDTLIYAFYSKGYKGGGINPGVPANSIGIQQTFDPEFVNAIEVGTKNTMLGGSLLFNATAFSYDYKGYQISKIVNRTSVNENVDAKVHGFELESIWSPVRNLRLNANVGYLKTKIGAGVSSIDTMNRTQSNAAYTVVKVGPNASSVGANCVLSTAGVATILGAGAGATLPFACSGAAAYQGFLAAPAAAGGAGLPAATAAFLANGVGLYTYGSGFSIEGTAADLSGNELPNSPHWTTSVGAQYTFELSGGWSATLRGDYYRQSKQFARVYNTTYDQLKSWDNGNITLKVEKPEWGVSIDAYVKNIGNKTPIVDAYTTDDSSGLFTNVITAEPRLYGIAITKSW</sequence>
<keyword evidence="6" id="KW-0408">Iron</keyword>
<name>A0A290N384_CAUVI</name>
<keyword evidence="2 11" id="KW-0813">Transport</keyword>
<dbReference type="GO" id="GO:0009279">
    <property type="term" value="C:cell outer membrane"/>
    <property type="evidence" value="ECO:0007669"/>
    <property type="project" value="UniProtKB-SubCell"/>
</dbReference>
<evidence type="ECO:0000256" key="4">
    <source>
        <dbReference type="ARBA" id="ARBA00022496"/>
    </source>
</evidence>
<dbReference type="InterPro" id="IPR036942">
    <property type="entry name" value="Beta-barrel_TonB_sf"/>
</dbReference>
<evidence type="ECO:0000256" key="7">
    <source>
        <dbReference type="ARBA" id="ARBA00023065"/>
    </source>
</evidence>
<comment type="similarity">
    <text evidence="11 12">Belongs to the TonB-dependent receptor family.</text>
</comment>
<dbReference type="SUPFAM" id="SSF56935">
    <property type="entry name" value="Porins"/>
    <property type="match status" value="1"/>
</dbReference>
<dbReference type="Pfam" id="PF00593">
    <property type="entry name" value="TonB_dep_Rec_b-barrel"/>
    <property type="match status" value="1"/>
</dbReference>
<dbReference type="Proteomes" id="UP000217311">
    <property type="component" value="Chromosome"/>
</dbReference>
<dbReference type="PANTHER" id="PTHR32552:SF81">
    <property type="entry name" value="TONB-DEPENDENT OUTER MEMBRANE RECEPTOR"/>
    <property type="match status" value="1"/>
</dbReference>